<dbReference type="EMBL" id="CATOUU010001186">
    <property type="protein sequence ID" value="CAI9978738.1"/>
    <property type="molecule type" value="Genomic_DNA"/>
</dbReference>
<dbReference type="EMBL" id="CAXDID020000017">
    <property type="protein sequence ID" value="CAL5984537.1"/>
    <property type="molecule type" value="Genomic_DNA"/>
</dbReference>
<keyword evidence="1" id="KW-0472">Membrane</keyword>
<gene>
    <name evidence="2" type="ORF">HINF_LOCUS66383</name>
    <name evidence="3" type="ORF">HINF_LOCUS8149</name>
</gene>
<reference evidence="2" key="1">
    <citation type="submission" date="2023-06" db="EMBL/GenBank/DDBJ databases">
        <authorList>
            <person name="Kurt Z."/>
        </authorList>
    </citation>
    <scope>NUCLEOTIDE SEQUENCE</scope>
</reference>
<feature type="transmembrane region" description="Helical" evidence="1">
    <location>
        <begin position="47"/>
        <end position="74"/>
    </location>
</feature>
<name>A0AA86RSA7_9EUKA</name>
<reference evidence="3 4" key="2">
    <citation type="submission" date="2024-07" db="EMBL/GenBank/DDBJ databases">
        <authorList>
            <person name="Akdeniz Z."/>
        </authorList>
    </citation>
    <scope>NUCLEOTIDE SEQUENCE [LARGE SCALE GENOMIC DNA]</scope>
</reference>
<organism evidence="2">
    <name type="scientific">Hexamita inflata</name>
    <dbReference type="NCBI Taxonomy" id="28002"/>
    <lineage>
        <taxon>Eukaryota</taxon>
        <taxon>Metamonada</taxon>
        <taxon>Diplomonadida</taxon>
        <taxon>Hexamitidae</taxon>
        <taxon>Hexamitinae</taxon>
        <taxon>Hexamita</taxon>
    </lineage>
</organism>
<proteinExistence type="predicted"/>
<accession>A0AA86RSA7</accession>
<sequence>MSCQFGQPMNYYACATACGSVACDYLYDNYYCCPTDVSGVSEAAVRLITIIIVSIGIGCAFLLIISIIGCYFCCCRQRKQQSYIVNGQQVFQQTGVPMQQQYQPMSLANQPTFPLMPEQQQQFGQLTANQVPIPIQ</sequence>
<evidence type="ECO:0000313" key="2">
    <source>
        <dbReference type="EMBL" id="CAI9978738.1"/>
    </source>
</evidence>
<protein>
    <submittedName>
        <fullName evidence="3">Hypothetical_protein</fullName>
    </submittedName>
</protein>
<keyword evidence="1" id="KW-0812">Transmembrane</keyword>
<keyword evidence="4" id="KW-1185">Reference proteome</keyword>
<evidence type="ECO:0000313" key="3">
    <source>
        <dbReference type="EMBL" id="CAL5984537.1"/>
    </source>
</evidence>
<keyword evidence="1" id="KW-1133">Transmembrane helix</keyword>
<evidence type="ECO:0000256" key="1">
    <source>
        <dbReference type="SAM" id="Phobius"/>
    </source>
</evidence>
<dbReference type="AlphaFoldDB" id="A0AA86RSA7"/>
<dbReference type="Proteomes" id="UP001642409">
    <property type="component" value="Unassembled WGS sequence"/>
</dbReference>
<evidence type="ECO:0000313" key="4">
    <source>
        <dbReference type="Proteomes" id="UP001642409"/>
    </source>
</evidence>
<comment type="caution">
    <text evidence="2">The sequence shown here is derived from an EMBL/GenBank/DDBJ whole genome shotgun (WGS) entry which is preliminary data.</text>
</comment>